<evidence type="ECO:0000313" key="2">
    <source>
        <dbReference type="EMBL" id="SKA18233.1"/>
    </source>
</evidence>
<dbReference type="Proteomes" id="UP000190888">
    <property type="component" value="Unassembled WGS sequence"/>
</dbReference>
<dbReference type="RefSeq" id="WP_139367221.1">
    <property type="nucleotide sequence ID" value="NZ_FUWH01000014.1"/>
</dbReference>
<reference evidence="2 3" key="1">
    <citation type="submission" date="2017-02" db="EMBL/GenBank/DDBJ databases">
        <authorList>
            <person name="Peterson S.W."/>
        </authorList>
    </citation>
    <scope>NUCLEOTIDE SEQUENCE [LARGE SCALE GENOMIC DNA]</scope>
    <source>
        <strain evidence="2 3">DSM 22335</strain>
    </source>
</reference>
<sequence length="181" mass="20802">MEDDELKSVWKSIEPHPKTERELGAMMKEKTHPVLQGISRQMKLEITGWIAFLACYYTMFDGAARPFIINLLLIIAVLTPLLHNLYGYHLARHLAEPVAITDYLKNRTAKLKNYVISSIISRLVFACGLVLFFFYNVNLAGTKYITALIIIALVMLVQVFILYRIWNRRIGDLRKTLEGLS</sequence>
<accession>A0A1T4RQK7</accession>
<proteinExistence type="predicted"/>
<keyword evidence="3" id="KW-1185">Reference proteome</keyword>
<gene>
    <name evidence="2" type="ORF">SAMN04488132_1142</name>
</gene>
<evidence type="ECO:0000256" key="1">
    <source>
        <dbReference type="SAM" id="Phobius"/>
    </source>
</evidence>
<dbReference type="EMBL" id="FUWH01000014">
    <property type="protein sequence ID" value="SKA18233.1"/>
    <property type="molecule type" value="Genomic_DNA"/>
</dbReference>
<dbReference type="STRING" id="413434.SAMN04488132_1142"/>
<dbReference type="AlphaFoldDB" id="A0A1T4RQK7"/>
<feature type="transmembrane region" description="Helical" evidence="1">
    <location>
        <begin position="66"/>
        <end position="86"/>
    </location>
</feature>
<protein>
    <submittedName>
        <fullName evidence="2">Uncharacterized protein</fullName>
    </submittedName>
</protein>
<organism evidence="2 3">
    <name type="scientific">Sediminibacterium ginsengisoli</name>
    <dbReference type="NCBI Taxonomy" id="413434"/>
    <lineage>
        <taxon>Bacteria</taxon>
        <taxon>Pseudomonadati</taxon>
        <taxon>Bacteroidota</taxon>
        <taxon>Chitinophagia</taxon>
        <taxon>Chitinophagales</taxon>
        <taxon>Chitinophagaceae</taxon>
        <taxon>Sediminibacterium</taxon>
    </lineage>
</organism>
<name>A0A1T4RQK7_9BACT</name>
<evidence type="ECO:0000313" key="3">
    <source>
        <dbReference type="Proteomes" id="UP000190888"/>
    </source>
</evidence>
<feature type="transmembrane region" description="Helical" evidence="1">
    <location>
        <begin position="147"/>
        <end position="166"/>
    </location>
</feature>
<keyword evidence="1" id="KW-1133">Transmembrane helix</keyword>
<dbReference type="OrthoDB" id="954677at2"/>
<feature type="transmembrane region" description="Helical" evidence="1">
    <location>
        <begin position="114"/>
        <end position="135"/>
    </location>
</feature>
<keyword evidence="1" id="KW-0472">Membrane</keyword>
<keyword evidence="1" id="KW-0812">Transmembrane</keyword>